<dbReference type="EMBL" id="BQNB010012875">
    <property type="protein sequence ID" value="GJT09016.1"/>
    <property type="molecule type" value="Genomic_DNA"/>
</dbReference>
<dbReference type="Gene3D" id="3.30.200.20">
    <property type="entry name" value="Phosphorylase Kinase, domain 1"/>
    <property type="match status" value="4"/>
</dbReference>
<reference evidence="9" key="1">
    <citation type="journal article" date="2022" name="Int. J. Mol. Sci.">
        <title>Draft Genome of Tanacetum Coccineum: Genomic Comparison of Closely Related Tanacetum-Family Plants.</title>
        <authorList>
            <person name="Yamashiro T."/>
            <person name="Shiraishi A."/>
            <person name="Nakayama K."/>
            <person name="Satake H."/>
        </authorList>
    </citation>
    <scope>NUCLEOTIDE SEQUENCE</scope>
</reference>
<evidence type="ECO:0000256" key="2">
    <source>
        <dbReference type="ARBA" id="ARBA00022679"/>
    </source>
</evidence>
<dbReference type="SUPFAM" id="SSF56112">
    <property type="entry name" value="Protein kinase-like (PK-like)"/>
    <property type="match status" value="4"/>
</dbReference>
<feature type="domain" description="Protein kinase" evidence="8">
    <location>
        <begin position="369"/>
        <end position="709"/>
    </location>
</feature>
<evidence type="ECO:0000313" key="10">
    <source>
        <dbReference type="Proteomes" id="UP001151760"/>
    </source>
</evidence>
<proteinExistence type="predicted"/>
<dbReference type="InterPro" id="IPR001245">
    <property type="entry name" value="Ser-Thr/Tyr_kinase_cat_dom"/>
</dbReference>
<feature type="region of interest" description="Disordered" evidence="7">
    <location>
        <begin position="991"/>
        <end position="1025"/>
    </location>
</feature>
<comment type="caution">
    <text evidence="9">The sequence shown here is derived from an EMBL/GenBank/DDBJ whole genome shotgun (WGS) entry which is preliminary data.</text>
</comment>
<evidence type="ECO:0000256" key="1">
    <source>
        <dbReference type="ARBA" id="ARBA00022527"/>
    </source>
</evidence>
<keyword evidence="10" id="KW-1185">Reference proteome</keyword>
<feature type="binding site" evidence="6">
    <location>
        <position position="1074"/>
    </location>
    <ligand>
        <name>ATP</name>
        <dbReference type="ChEBI" id="CHEBI:30616"/>
    </ligand>
</feature>
<keyword evidence="4" id="KW-0418">Kinase</keyword>
<dbReference type="PANTHER" id="PTHR27003">
    <property type="entry name" value="OS07G0166700 PROTEIN"/>
    <property type="match status" value="1"/>
</dbReference>
<organism evidence="9 10">
    <name type="scientific">Tanacetum coccineum</name>
    <dbReference type="NCBI Taxonomy" id="301880"/>
    <lineage>
        <taxon>Eukaryota</taxon>
        <taxon>Viridiplantae</taxon>
        <taxon>Streptophyta</taxon>
        <taxon>Embryophyta</taxon>
        <taxon>Tracheophyta</taxon>
        <taxon>Spermatophyta</taxon>
        <taxon>Magnoliopsida</taxon>
        <taxon>eudicotyledons</taxon>
        <taxon>Gunneridae</taxon>
        <taxon>Pentapetalae</taxon>
        <taxon>asterids</taxon>
        <taxon>campanulids</taxon>
        <taxon>Asterales</taxon>
        <taxon>Asteraceae</taxon>
        <taxon>Asteroideae</taxon>
        <taxon>Anthemideae</taxon>
        <taxon>Anthemidinae</taxon>
        <taxon>Tanacetum</taxon>
    </lineage>
</organism>
<evidence type="ECO:0000256" key="4">
    <source>
        <dbReference type="ARBA" id="ARBA00022777"/>
    </source>
</evidence>
<evidence type="ECO:0000313" key="9">
    <source>
        <dbReference type="EMBL" id="GJT09016.1"/>
    </source>
</evidence>
<dbReference type="InterPro" id="IPR017441">
    <property type="entry name" value="Protein_kinase_ATP_BS"/>
</dbReference>
<name>A0ABQ5B6A6_9ASTR</name>
<dbReference type="Pfam" id="PF00069">
    <property type="entry name" value="Pkinase"/>
    <property type="match status" value="1"/>
</dbReference>
<evidence type="ECO:0000256" key="7">
    <source>
        <dbReference type="SAM" id="MobiDB-lite"/>
    </source>
</evidence>
<feature type="domain" description="Protein kinase" evidence="8">
    <location>
        <begin position="749"/>
        <end position="1044"/>
    </location>
</feature>
<dbReference type="PROSITE" id="PS00108">
    <property type="entry name" value="PROTEIN_KINASE_ST"/>
    <property type="match status" value="1"/>
</dbReference>
<evidence type="ECO:0000256" key="3">
    <source>
        <dbReference type="ARBA" id="ARBA00022741"/>
    </source>
</evidence>
<dbReference type="Pfam" id="PF07714">
    <property type="entry name" value="PK_Tyr_Ser-Thr"/>
    <property type="match status" value="3"/>
</dbReference>
<evidence type="ECO:0000256" key="5">
    <source>
        <dbReference type="ARBA" id="ARBA00022840"/>
    </source>
</evidence>
<sequence>MTGLCIPFRSRVMAMVRAAFDFFLKLAFKFAGLTYLYAKIHPSPYHLAHLKIPLEDLLSAINYFGEENFIGEGGFGKRYKGRLSCSGELINIEAQRISFIEWSVKKQRFWTEIWMLSSLTHKNVVSIVGFCNEVGAETIIYKHDIRGKLENYLSDMTLLTWVKRLEICIGVAHALSYIHYDEPRDFSVIHQNISSETVLLNNDWEPKLSQFQHSMEIKASERHHSFYTDLVLSSRGYTDPTCLETNIINDKSDIYSFGIILIELLCGRKSLSGDQDNKYLAPLAIFHYREKTLDDIIDPVLWKQMDPQSFNIFAETAYNCLNEERSQRPNIYEIVTRLEKALELQLERANVVHLVAAAEVEGKSFSQEKGSVTYVSSGSESQVSKKTKSFLKDVSHLKLSFEELQLATNNFDKENMLNKNGWVCKGRLSRSEQFIDIVVKGYRYDSIKDESRMFRVELSMLSSLKHKNLVSLIGFYDETESEPKAIIYKREANGSLQNYLSDQTLTWMQRLKICTDVANALSYIHYDVGRDFSVIHCNIKSSKILLDDQWEPKLSGFELSLKNAVARRHRLVLTRDINENAYLDPKYKKTGGLTHKSDVYSFGVVLFEVLCGRSAVDKDEHKDEDEDGEDDEDEDDDEDKNEDEDELREGLLTQLTRSHLDEMIMPHLRIQMDKESLKIFSETAYWCIKEDRADRPYIDQVVKRLKKALELQCKHETPVSLASSNQFEGKNLEHLKIGLNDINKATNNFDDAYCIGTGGFGKVYKAVLEHSYISNSFSVEGVDKCDLPRKRSTVAIKRINNQKGEQGFIAEIETLTSCKHENIISLLGFCYEGTGAMILVYEHASKGSLENYLGSSDKMNLTWVQRLNICLDIAHGLNYIHNNTDHGKQKMIHRDIKSDNILLGDNWKAKIADFGLSKFHPADQEASTIYTDMIAGTNTYLDPEYQKYGRLNKKSDIYSFGVLLLQILTGRLAYDSEYTKANEKGIAPIARDHFQKRKNSSATSNNRNCHQRTQKSAKLSNSQENHKDNLKLSLEDVKLATQYFRQVNIIGRGDFGNIYRGEVTDAHVQFIAAKRLDKKIVEREARFATELEILMEYKHENVIGLVGYCAEEEEKIIVYQYASRGSLDKYLSDDSFTWVMRLKVCIEIATGLEFLHGTVSSQEMVIHRDINSSNILLFNDWKAKISNFGLSLICPKNQIGDSVIADYLIDNITGTIGYRDPLHSKTGFLTKESDIFSLGAVLFDITCGKISSVELDEEYLYLPFLAKSRYQVGKLDELVFEGIKEQIVPQSFAIFSRIAYQCLDHRREKRPTVGEVVIQLKKALEFHEDYEIWEPKLPKDYQEIILMSKCPEIYSTKLKEEIYNTFSKGILIQQEKVLLSFDGDGDRNKLASATMFTYINSCAHKWRSLTESRFETVVEMLDISNLNIGIKSDTQLLSPNVVYGVYLVFKFCNSRNFTTGPMYVNLKYRLGHESLHAYFATQRDKDWMMIELYQFFNQNEYVDFEFILESFSTYYCGEGAIFLEGIEFRAIDIICTQVKHEETKKLKGFQQVLKSNFNMDQVEQLPTKFEELFKIHGNYDKLFWLGEVNGKKLLVLSAKATLYNFFKVDLFTSKPSARSRFQEVMELLPQPVFYLKCTVKSQMLSLGTEYACYLLFKVSEENQGLHNPVKVRDILHQENKEAEFFVYFMNPSELNIHDFTRVPKQREDGWMEIQVWKFNSTHEFKDDCLSIDMKFISHEGTMSGLIICGLEFRPL</sequence>
<reference evidence="9" key="2">
    <citation type="submission" date="2022-01" db="EMBL/GenBank/DDBJ databases">
        <authorList>
            <person name="Yamashiro T."/>
            <person name="Shiraishi A."/>
            <person name="Satake H."/>
            <person name="Nakayama K."/>
        </authorList>
    </citation>
    <scope>NUCLEOTIDE SEQUENCE</scope>
</reference>
<protein>
    <submittedName>
        <fullName evidence="9">Kinase-like domain, phloem protein 2-like protein</fullName>
    </submittedName>
</protein>
<dbReference type="InterPro" id="IPR008271">
    <property type="entry name" value="Ser/Thr_kinase_AS"/>
</dbReference>
<gene>
    <name evidence="9" type="ORF">Tco_0843478</name>
</gene>
<keyword evidence="5 6" id="KW-0067">ATP-binding</keyword>
<dbReference type="Gene3D" id="1.10.510.10">
    <property type="entry name" value="Transferase(Phosphotransferase) domain 1"/>
    <property type="match status" value="4"/>
</dbReference>
<dbReference type="SMART" id="SM00220">
    <property type="entry name" value="S_TKc"/>
    <property type="match status" value="2"/>
</dbReference>
<feature type="region of interest" description="Disordered" evidence="7">
    <location>
        <begin position="618"/>
        <end position="648"/>
    </location>
</feature>
<dbReference type="PROSITE" id="PS00107">
    <property type="entry name" value="PROTEIN_KINASE_ATP"/>
    <property type="match status" value="1"/>
</dbReference>
<accession>A0ABQ5B6A6</accession>
<dbReference type="InterPro" id="IPR025886">
    <property type="entry name" value="PP2-like"/>
</dbReference>
<dbReference type="PANTHER" id="PTHR27003:SF471">
    <property type="entry name" value="VASCULAR ENDOTHELIAL GROWTH FACTOR RECEPTOR 2 (VEGFR2)-RELATED"/>
    <property type="match status" value="1"/>
</dbReference>
<dbReference type="Proteomes" id="UP001151760">
    <property type="component" value="Unassembled WGS sequence"/>
</dbReference>
<feature type="domain" description="Protein kinase" evidence="8">
    <location>
        <begin position="1044"/>
        <end position="1330"/>
    </location>
</feature>
<evidence type="ECO:0000256" key="6">
    <source>
        <dbReference type="PROSITE-ProRule" id="PRU10141"/>
    </source>
</evidence>
<keyword evidence="1" id="KW-0723">Serine/threonine-protein kinase</keyword>
<dbReference type="InterPro" id="IPR000719">
    <property type="entry name" value="Prot_kinase_dom"/>
</dbReference>
<evidence type="ECO:0000259" key="8">
    <source>
        <dbReference type="PROSITE" id="PS50011"/>
    </source>
</evidence>
<feature type="domain" description="Protein kinase" evidence="8">
    <location>
        <begin position="64"/>
        <end position="342"/>
    </location>
</feature>
<dbReference type="InterPro" id="IPR011009">
    <property type="entry name" value="Kinase-like_dom_sf"/>
</dbReference>
<dbReference type="PROSITE" id="PS50011">
    <property type="entry name" value="PROTEIN_KINASE_DOM"/>
    <property type="match status" value="4"/>
</dbReference>
<dbReference type="Pfam" id="PF14299">
    <property type="entry name" value="PP2"/>
    <property type="match status" value="2"/>
</dbReference>
<keyword evidence="3 6" id="KW-0547">Nucleotide-binding</keyword>
<feature type="compositionally biased region" description="Acidic residues" evidence="7">
    <location>
        <begin position="622"/>
        <end position="647"/>
    </location>
</feature>
<keyword evidence="2" id="KW-0808">Transferase</keyword>
<dbReference type="InterPro" id="IPR045272">
    <property type="entry name" value="ANXUR1/2-like"/>
</dbReference>